<name>A0A857DDW0_9FIRM</name>
<evidence type="ECO:0000259" key="1">
    <source>
        <dbReference type="PROSITE" id="PS00028"/>
    </source>
</evidence>
<dbReference type="SUPFAM" id="SSF57667">
    <property type="entry name" value="beta-beta-alpha zinc fingers"/>
    <property type="match status" value="1"/>
</dbReference>
<accession>A0A857DDW0</accession>
<protein>
    <recommendedName>
        <fullName evidence="1">C2H2-type domain-containing protein</fullName>
    </recommendedName>
</protein>
<feature type="domain" description="C2H2-type" evidence="1">
    <location>
        <begin position="90"/>
        <end position="112"/>
    </location>
</feature>
<dbReference type="EMBL" id="CP046996">
    <property type="protein sequence ID" value="QGZ99429.1"/>
    <property type="molecule type" value="Genomic_DNA"/>
</dbReference>
<dbReference type="AlphaFoldDB" id="A0A857DDW0"/>
<proteinExistence type="predicted"/>
<dbReference type="Proteomes" id="UP000430508">
    <property type="component" value="Chromosome"/>
</dbReference>
<dbReference type="Gene3D" id="3.30.160.60">
    <property type="entry name" value="Classic Zinc Finger"/>
    <property type="match status" value="1"/>
</dbReference>
<evidence type="ECO:0000313" key="2">
    <source>
        <dbReference type="EMBL" id="QGZ99429.1"/>
    </source>
</evidence>
<organism evidence="2 3">
    <name type="scientific">Dehalobacter restrictus</name>
    <dbReference type="NCBI Taxonomy" id="55583"/>
    <lineage>
        <taxon>Bacteria</taxon>
        <taxon>Bacillati</taxon>
        <taxon>Bacillota</taxon>
        <taxon>Clostridia</taxon>
        <taxon>Eubacteriales</taxon>
        <taxon>Desulfitobacteriaceae</taxon>
        <taxon>Dehalobacter</taxon>
    </lineage>
</organism>
<dbReference type="RefSeq" id="WP_158208117.1">
    <property type="nucleotide sequence ID" value="NZ_CP046996.1"/>
</dbReference>
<dbReference type="PROSITE" id="PS00028">
    <property type="entry name" value="ZINC_FINGER_C2H2_1"/>
    <property type="match status" value="1"/>
</dbReference>
<dbReference type="InterPro" id="IPR013087">
    <property type="entry name" value="Znf_C2H2_type"/>
</dbReference>
<evidence type="ECO:0000313" key="3">
    <source>
        <dbReference type="Proteomes" id="UP000430508"/>
    </source>
</evidence>
<dbReference type="InterPro" id="IPR036236">
    <property type="entry name" value="Znf_C2H2_sf"/>
</dbReference>
<reference evidence="2 3" key="1">
    <citation type="submission" date="2019-12" db="EMBL/GenBank/DDBJ databases">
        <title>Sequence classification of anaerobic respiratory reductive dehalogenases: First we see many, then we see few.</title>
        <authorList>
            <person name="Molenda O."/>
            <person name="Puentes Jacome L.A."/>
            <person name="Cao X."/>
            <person name="Nesbo C.L."/>
            <person name="Tang S."/>
            <person name="Morson N."/>
            <person name="Patron J."/>
            <person name="Lomheim L."/>
            <person name="Wishart D.S."/>
            <person name="Edwards E.A."/>
        </authorList>
    </citation>
    <scope>NUCLEOTIDE SEQUENCE [LARGE SCALE GENOMIC DNA]</scope>
    <source>
        <strain evidence="2 3">12DCA</strain>
    </source>
</reference>
<gene>
    <name evidence="2" type="ORF">GQ588_01485</name>
</gene>
<sequence>MIKFFGEPLKEINSKMSGKIMFRFDSKGEFITDDEQIIERAIGFFDHQELKTEEIGERIEKTYFIPAITITTKDDIEIEKNNDPQGKFFCKKCEISFDDKGSFLKHTRSKEHKEGVIQ</sequence>